<dbReference type="Pfam" id="PF01310">
    <property type="entry name" value="Adeno_PVIII"/>
    <property type="match status" value="1"/>
</dbReference>
<comment type="function">
    <text evidence="1">Hexon-linking protein-N: Structural component of the virion that acts as a cement protein on the capsid interior and which glue the peripentonal hexons and group-of-nine hexons together.</text>
</comment>
<comment type="subcellular location">
    <molecule>Hexon-linking protein-C</molecule>
    <subcellularLocation>
        <location evidence="1">Virion</location>
    </subcellularLocation>
    <text evidence="1">Located on the inner side of the capsid shell. Present in 120 copies per virion.</text>
</comment>
<evidence type="ECO:0000313" key="2">
    <source>
        <dbReference type="EMBL" id="WPS63625.1"/>
    </source>
</evidence>
<comment type="caution">
    <text evidence="1">Lacks conserved residue(s) required for the propagation of feature annotation.</text>
</comment>
<gene>
    <name evidence="1" type="primary">L4</name>
</gene>
<reference evidence="3" key="1">
    <citation type="submission" date="2024-05" db="EMBL/GenBank/DDBJ databases">
        <authorList>
            <person name="Karamendin K."/>
            <person name="Kydyrmanov A."/>
            <person name="Kasymbekov Y."/>
            <person name="Nuralibekov S."/>
            <person name="Sabyrzhan T."/>
            <person name="Khan Y."/>
        </authorList>
    </citation>
    <scope>NUCLEOTIDE SEQUENCE [LARGE SCALE GENOMIC DNA]</scope>
</reference>
<sequence length="253" mass="27769">MLIDVLFYSTLAMNATPTEYVWKYNPVFGIPAGAQQNYGATINWVLPGGTIMANVANDIRRRTLTPTVTAAVTARFEAESDQQPYANPRETNYITAAVLDSGPPKSGLKPIDPSGVQRTQLAGGFLPLLNRTEGSVQLSGGKTEGTTQLSGGFHGQRNISHRPPRWSGAALTGNGVADEAEILPDTYKYFLRTDGPSQVADIPGVYSRREFMEKYVPAVVYRPFNSSNPGDFPAYFSALYKGRNAFEDIYWDW</sequence>
<dbReference type="Proteomes" id="UP001327288">
    <property type="component" value="Segment"/>
</dbReference>
<keyword evidence="1" id="KW-0597">Phosphoprotein</keyword>
<feature type="peptide" id="PRO_5044930349" description="Hexon-linking protein-C" evidence="1">
    <location>
        <begin position="176"/>
        <end position="253"/>
    </location>
</feature>
<proteinExistence type="evidence at transcript level"/>
<feature type="site" description="Cleavage; by viral protease" evidence="1">
    <location>
        <begin position="175"/>
        <end position="176"/>
    </location>
</feature>
<comment type="PTM">
    <text evidence="1">Cleaved by the viral protease during virion maturation. May cause the middle segment to be shed from the capsid.</text>
</comment>
<dbReference type="HAMAP" id="MF_04049">
    <property type="entry name" value="ADV_CAP8"/>
    <property type="match status" value="1"/>
</dbReference>
<keyword evidence="1" id="KW-1048">Host nucleus</keyword>
<keyword evidence="1" id="KW-0426">Late protein</keyword>
<keyword evidence="1" id="KW-0946">Virion</keyword>
<comment type="subcellular location">
    <molecule>Pre-hexon-linking protein VIII</molecule>
    <subcellularLocation>
        <location evidence="1">Host nucleus</location>
    </subcellularLocation>
</comment>
<feature type="peptide" id="PRO_5044930351" description="Hexon-linking protein-N" evidence="1">
    <location>
        <begin position="1"/>
        <end position="124"/>
    </location>
</feature>
<comment type="subcellular location">
    <molecule>Hexon-linking protein-N</molecule>
    <subcellularLocation>
        <location evidence="1">Virion</location>
    </subcellularLocation>
    <text evidence="1">Located on the inner side of the capsid shell. Present in 120 copies per virion.</text>
</comment>
<dbReference type="EMBL" id="OR529407">
    <property type="protein sequence ID" value="WPS63625.1"/>
    <property type="molecule type" value="Genomic_DNA"/>
</dbReference>
<comment type="similarity">
    <text evidence="1">Belongs to the adenoviridae hexon-linking protein family.</text>
</comment>
<feature type="chain" id="PRO_5044930350" description="Pre-hexon-linking protein VIII" evidence="1">
    <location>
        <begin position="1"/>
        <end position="253"/>
    </location>
</feature>
<comment type="induction">
    <text evidence="1">Expressed in the late phase of the viral replicative cycle.</text>
</comment>
<feature type="site" description="Cleavage; by viral protease" evidence="1">
    <location>
        <begin position="124"/>
        <end position="125"/>
    </location>
</feature>
<protein>
    <recommendedName>
        <fullName evidence="1">Pre-hexon-linking protein VIII</fullName>
    </recommendedName>
    <alternativeName>
        <fullName evidence="1">Pre-protein VIII</fullName>
        <shortName evidence="1">pVIII</shortName>
    </alternativeName>
    <component>
        <recommendedName>
            <fullName evidence="1">Hexon-linking protein-N</fullName>
        </recommendedName>
        <alternativeName>
            <fullName evidence="1">12.1 kDa protein VIII</fullName>
        </alternativeName>
        <alternativeName>
            <fullName evidence="1">Protein VIII-N</fullName>
        </alternativeName>
    </component>
    <component>
        <recommendedName>
            <fullName evidence="1">Hexon-linking protein-C</fullName>
        </recommendedName>
        <alternativeName>
            <fullName evidence="1">7.6 kDa protein VIII</fullName>
        </alternativeName>
        <alternativeName>
            <fullName evidence="1">Protein VIII-C</fullName>
        </alternativeName>
    </component>
</protein>
<dbReference type="InterPro" id="IPR000646">
    <property type="entry name" value="Adeno_PVIII"/>
</dbReference>
<name>A0ABZ0T2X7_9ADEN</name>
<organism evidence="2 3">
    <name type="scientific">Aviadenovirus sp</name>
    <dbReference type="NCBI Taxonomy" id="2217649"/>
    <lineage>
        <taxon>Viruses</taxon>
        <taxon>Varidnaviria</taxon>
        <taxon>Bamfordvirae</taxon>
        <taxon>Preplasmiviricota</taxon>
        <taxon>Polisuviricotina</taxon>
        <taxon>Pharingeaviricetes</taxon>
        <taxon>Rowavirales</taxon>
        <taxon>Adenoviridae</taxon>
        <taxon>Aviadenovirus</taxon>
    </lineage>
</organism>
<accession>A0ABZ0T2X7</accession>
<comment type="function">
    <text evidence="1">Hexon-linking protein-C: Structural component of the virion that acts as a cement protein on the capsid interior and which glue the peripentonal hexons and group-of-nine hexons together.</text>
</comment>
<comment type="subunit">
    <text evidence="1">Interacts with the peripentonal hexons as well as the hexons in the facets. Part of a complex composed of the core-capsid bridging protein, the endosome lysis protein VI and the hexon-linking protein VIII; these interactions bridge the virus core to the capsid.</text>
</comment>
<keyword evidence="3" id="KW-1185">Reference proteome</keyword>
<comment type="miscellaneous">
    <text evidence="1">All late proteins expressed from the major late promoter are produced by alternative splicing and alternative polyadenylation of the same gene giving rise to non-overlapping ORFs. A leader sequence is present in the N-terminus of all these mRNAs and is recognized by the viral shutoff protein to provide expression although conventional translation via ribosome scanning from the cap has been shut off in the host cell.</text>
</comment>
<keyword evidence="1" id="KW-0167">Capsid protein</keyword>
<evidence type="ECO:0000313" key="3">
    <source>
        <dbReference type="Proteomes" id="UP001327288"/>
    </source>
</evidence>
<evidence type="ECO:0000256" key="1">
    <source>
        <dbReference type="HAMAP-Rule" id="MF_04049"/>
    </source>
</evidence>